<protein>
    <submittedName>
        <fullName evidence="2">Acetyltransferase, GNAT family</fullName>
    </submittedName>
</protein>
<proteinExistence type="predicted"/>
<sequence length="196" mass="21657">MSETPAGFDIVPLTPDTWMMFDAMVARHNGIFGGCWCIWFHPDSDERGQGAEANRALKKRYVEQCAAHAALVVDGGEAVAWAEYGTPAELPNIHHRKQYDAEADLTPDYRVTCIFVDKRYRRRGLAETALLGALDLIAQAGGGVVEGYPHVPGEKKVSSSFLYNGTRAMYERCGFDFVRPKGMKNTVMRRTVAPAG</sequence>
<reference evidence="2" key="1">
    <citation type="submission" date="2020-02" db="EMBL/GenBank/DDBJ databases">
        <authorList>
            <person name="Meier V. D."/>
        </authorList>
    </citation>
    <scope>NUCLEOTIDE SEQUENCE</scope>
    <source>
        <strain evidence="2">AVDCRST_MAG29</strain>
    </source>
</reference>
<dbReference type="SUPFAM" id="SSF55729">
    <property type="entry name" value="Acyl-CoA N-acyltransferases (Nat)"/>
    <property type="match status" value="1"/>
</dbReference>
<keyword evidence="2" id="KW-0808">Transferase</keyword>
<dbReference type="GO" id="GO:0016747">
    <property type="term" value="F:acyltransferase activity, transferring groups other than amino-acyl groups"/>
    <property type="evidence" value="ECO:0007669"/>
    <property type="project" value="InterPro"/>
</dbReference>
<dbReference type="EMBL" id="CADCUG010000093">
    <property type="protein sequence ID" value="CAA9339569.1"/>
    <property type="molecule type" value="Genomic_DNA"/>
</dbReference>
<dbReference type="PROSITE" id="PS51186">
    <property type="entry name" value="GNAT"/>
    <property type="match status" value="1"/>
</dbReference>
<organism evidence="2">
    <name type="scientific">uncultured Nocardioidaceae bacterium</name>
    <dbReference type="NCBI Taxonomy" id="253824"/>
    <lineage>
        <taxon>Bacteria</taxon>
        <taxon>Bacillati</taxon>
        <taxon>Actinomycetota</taxon>
        <taxon>Actinomycetes</taxon>
        <taxon>Propionibacteriales</taxon>
        <taxon>Nocardioidaceae</taxon>
        <taxon>environmental samples</taxon>
    </lineage>
</organism>
<dbReference type="InterPro" id="IPR000182">
    <property type="entry name" value="GNAT_dom"/>
</dbReference>
<accession>A0A6J4LS94</accession>
<dbReference type="InterPro" id="IPR016181">
    <property type="entry name" value="Acyl_CoA_acyltransferase"/>
</dbReference>
<name>A0A6J4LS94_9ACTN</name>
<gene>
    <name evidence="2" type="ORF">AVDCRST_MAG29-1555</name>
</gene>
<dbReference type="Gene3D" id="3.40.630.30">
    <property type="match status" value="1"/>
</dbReference>
<dbReference type="AlphaFoldDB" id="A0A6J4LS94"/>
<evidence type="ECO:0000313" key="2">
    <source>
        <dbReference type="EMBL" id="CAA9339569.1"/>
    </source>
</evidence>
<feature type="domain" description="N-acetyltransferase" evidence="1">
    <location>
        <begin position="8"/>
        <end position="193"/>
    </location>
</feature>
<evidence type="ECO:0000259" key="1">
    <source>
        <dbReference type="PROSITE" id="PS51186"/>
    </source>
</evidence>